<evidence type="ECO:0000313" key="2">
    <source>
        <dbReference type="Proteomes" id="UP001162483"/>
    </source>
</evidence>
<protein>
    <submittedName>
        <fullName evidence="1">Uncharacterized protein</fullName>
    </submittedName>
</protein>
<dbReference type="Proteomes" id="UP001162483">
    <property type="component" value="Unassembled WGS sequence"/>
</dbReference>
<name>A0ABN9CWV5_9NEOB</name>
<evidence type="ECO:0000313" key="1">
    <source>
        <dbReference type="EMBL" id="CAI9564165.1"/>
    </source>
</evidence>
<gene>
    <name evidence="1" type="ORF">SPARVUS_LOCUS5858529</name>
</gene>
<proteinExistence type="predicted"/>
<dbReference type="EMBL" id="CATNWA010012838">
    <property type="protein sequence ID" value="CAI9564165.1"/>
    <property type="molecule type" value="Genomic_DNA"/>
</dbReference>
<sequence length="8" mass="967">METLQKSM</sequence>
<organism evidence="1 2">
    <name type="scientific">Staurois parvus</name>
    <dbReference type="NCBI Taxonomy" id="386267"/>
    <lineage>
        <taxon>Eukaryota</taxon>
        <taxon>Metazoa</taxon>
        <taxon>Chordata</taxon>
        <taxon>Craniata</taxon>
        <taxon>Vertebrata</taxon>
        <taxon>Euteleostomi</taxon>
        <taxon>Amphibia</taxon>
        <taxon>Batrachia</taxon>
        <taxon>Anura</taxon>
        <taxon>Neobatrachia</taxon>
        <taxon>Ranoidea</taxon>
        <taxon>Ranidae</taxon>
        <taxon>Staurois</taxon>
    </lineage>
</organism>
<keyword evidence="2" id="KW-1185">Reference proteome</keyword>
<comment type="caution">
    <text evidence="1">The sequence shown here is derived from an EMBL/GenBank/DDBJ whole genome shotgun (WGS) entry which is preliminary data.</text>
</comment>
<reference evidence="1" key="1">
    <citation type="submission" date="2023-05" db="EMBL/GenBank/DDBJ databases">
        <authorList>
            <person name="Stuckert A."/>
        </authorList>
    </citation>
    <scope>NUCLEOTIDE SEQUENCE</scope>
</reference>
<accession>A0ABN9CWV5</accession>